<keyword evidence="5" id="KW-0539">Nucleus</keyword>
<sequence>MEKEIADLRRRLSTNPEYPQSREPHEGDDMSQCSDEAFSRRDSTGIDRSRPVSVPAESHPSMATPLTMKRDGSIMSQDENTPWRLEDITLSRARVARLFEHRLLWSTITGVPQDYRVVKALCVLCTWPLPTTSQRTDATFMLSGLMMQIAMQLGMHRPVQAEEFTTFRIEAQGEALKDRLHTWVICNIVAQNVATGYGQPPSTIYDWALEPASLKDADYHLPENLAIRLRIEKFCDRVTKSLYSSKPEPAEFVSAEKLVIVQILESELKEMELQFGQEISAINMIHLRAAELHLRYFVFLSSNPRSDDLTKLFIATTSFLGRVLDLETSPGELIGHSTNYILQMIVSAAFALMKLLKSNFSRHIDFNHGKLLFNGAISAIRRISVMDHDRPVRLADILSQMWNATGPMAAEEDGLQLKVRCRMSMSHVYDTVWRWRQRFRPGKTVEEIQAAAAAAAAANQPISTVNGLPVPDNSLDNPGLMIPTQFDESGAFFSEAGFSEVFDSLNWVFEGIPDSSFAPVVL</sequence>
<proteinExistence type="predicted"/>
<evidence type="ECO:0000256" key="4">
    <source>
        <dbReference type="ARBA" id="ARBA00023163"/>
    </source>
</evidence>
<feature type="region of interest" description="Disordered" evidence="6">
    <location>
        <begin position="1"/>
        <end position="67"/>
    </location>
</feature>
<dbReference type="PANTHER" id="PTHR31845:SF21">
    <property type="entry name" value="REGULATORY PROTEIN LEU3"/>
    <property type="match status" value="1"/>
</dbReference>
<feature type="compositionally biased region" description="Basic and acidic residues" evidence="6">
    <location>
        <begin position="37"/>
        <end position="50"/>
    </location>
</feature>
<comment type="subcellular location">
    <subcellularLocation>
        <location evidence="1">Nucleus</location>
    </subcellularLocation>
</comment>
<evidence type="ECO:0000256" key="1">
    <source>
        <dbReference type="ARBA" id="ARBA00004123"/>
    </source>
</evidence>
<evidence type="ECO:0000256" key="3">
    <source>
        <dbReference type="ARBA" id="ARBA00023125"/>
    </source>
</evidence>
<dbReference type="GO" id="GO:0005634">
    <property type="term" value="C:nucleus"/>
    <property type="evidence" value="ECO:0007669"/>
    <property type="project" value="UniProtKB-SubCell"/>
</dbReference>
<reference evidence="7 8" key="1">
    <citation type="submission" date="2016-10" db="EMBL/GenBank/DDBJ databases">
        <title>Genome sequence of the ascomycete fungus Penicillium subrubescens.</title>
        <authorList>
            <person name="De Vries R.P."/>
            <person name="Peng M."/>
            <person name="Dilokpimol A."/>
            <person name="Hilden K."/>
            <person name="Makela M.R."/>
            <person name="Grigoriev I."/>
            <person name="Riley R."/>
            <person name="Granchi Z."/>
        </authorList>
    </citation>
    <scope>NUCLEOTIDE SEQUENCE [LARGE SCALE GENOMIC DNA]</scope>
    <source>
        <strain evidence="7 8">CBS 132785</strain>
    </source>
</reference>
<dbReference type="InterPro" id="IPR051089">
    <property type="entry name" value="prtT"/>
</dbReference>
<keyword evidence="4" id="KW-0804">Transcription</keyword>
<evidence type="ECO:0000256" key="5">
    <source>
        <dbReference type="ARBA" id="ARBA00023242"/>
    </source>
</evidence>
<name>A0A1Q5SNC8_9EURO</name>
<dbReference type="GO" id="GO:0000976">
    <property type="term" value="F:transcription cis-regulatory region binding"/>
    <property type="evidence" value="ECO:0007669"/>
    <property type="project" value="TreeGrafter"/>
</dbReference>
<evidence type="ECO:0000313" key="8">
    <source>
        <dbReference type="Proteomes" id="UP000186955"/>
    </source>
</evidence>
<evidence type="ECO:0000256" key="6">
    <source>
        <dbReference type="SAM" id="MobiDB-lite"/>
    </source>
</evidence>
<dbReference type="Proteomes" id="UP000186955">
    <property type="component" value="Unassembled WGS sequence"/>
</dbReference>
<dbReference type="PANTHER" id="PTHR31845">
    <property type="entry name" value="FINGER DOMAIN PROTEIN, PUTATIVE-RELATED"/>
    <property type="match status" value="1"/>
</dbReference>
<evidence type="ECO:0000256" key="2">
    <source>
        <dbReference type="ARBA" id="ARBA00023015"/>
    </source>
</evidence>
<protein>
    <submittedName>
        <fullName evidence="7">Regulatory protein LEU3</fullName>
    </submittedName>
</protein>
<evidence type="ECO:0000313" key="7">
    <source>
        <dbReference type="EMBL" id="OKO89509.1"/>
    </source>
</evidence>
<accession>A0A1Q5SNC8</accession>
<comment type="caution">
    <text evidence="7">The sequence shown here is derived from an EMBL/GenBank/DDBJ whole genome shotgun (WGS) entry which is preliminary data.</text>
</comment>
<dbReference type="STRING" id="1316194.A0A1Q5SNC8"/>
<dbReference type="EMBL" id="MNBE01000773">
    <property type="protein sequence ID" value="OKO89509.1"/>
    <property type="molecule type" value="Genomic_DNA"/>
</dbReference>
<gene>
    <name evidence="7" type="ORF">PENSUB_13575</name>
</gene>
<keyword evidence="2" id="KW-0805">Transcription regulation</keyword>
<organism evidence="7 8">
    <name type="scientific">Penicillium subrubescens</name>
    <dbReference type="NCBI Taxonomy" id="1316194"/>
    <lineage>
        <taxon>Eukaryota</taxon>
        <taxon>Fungi</taxon>
        <taxon>Dikarya</taxon>
        <taxon>Ascomycota</taxon>
        <taxon>Pezizomycotina</taxon>
        <taxon>Eurotiomycetes</taxon>
        <taxon>Eurotiomycetidae</taxon>
        <taxon>Eurotiales</taxon>
        <taxon>Aspergillaceae</taxon>
        <taxon>Penicillium</taxon>
    </lineage>
</organism>
<dbReference type="GO" id="GO:0000981">
    <property type="term" value="F:DNA-binding transcription factor activity, RNA polymerase II-specific"/>
    <property type="evidence" value="ECO:0007669"/>
    <property type="project" value="TreeGrafter"/>
</dbReference>
<feature type="compositionally biased region" description="Basic and acidic residues" evidence="6">
    <location>
        <begin position="1"/>
        <end position="10"/>
    </location>
</feature>
<keyword evidence="8" id="KW-1185">Reference proteome</keyword>
<keyword evidence="3" id="KW-0238">DNA-binding</keyword>
<dbReference type="AlphaFoldDB" id="A0A1Q5SNC8"/>
<dbReference type="CDD" id="cd12148">
    <property type="entry name" value="fungal_TF_MHR"/>
    <property type="match status" value="1"/>
</dbReference>